<dbReference type="InterPro" id="IPR000725">
    <property type="entry name" value="Olfact_rcpt"/>
</dbReference>
<dbReference type="Pfam" id="PF13853">
    <property type="entry name" value="7tm_4"/>
    <property type="match status" value="1"/>
</dbReference>
<dbReference type="PANTHER" id="PTHR24242">
    <property type="entry name" value="G-PROTEIN COUPLED RECEPTOR"/>
    <property type="match status" value="1"/>
</dbReference>
<feature type="transmembrane region" description="Helical" evidence="14">
    <location>
        <begin position="100"/>
        <end position="128"/>
    </location>
</feature>
<keyword evidence="6 14" id="KW-1133">Transmembrane helix</keyword>
<feature type="transmembrane region" description="Helical" evidence="14">
    <location>
        <begin position="215"/>
        <end position="234"/>
    </location>
</feature>
<feature type="transmembrane region" description="Helical" evidence="14">
    <location>
        <begin position="281"/>
        <end position="300"/>
    </location>
</feature>
<keyword evidence="2 14" id="KW-1003">Cell membrane</keyword>
<evidence type="ECO:0000256" key="14">
    <source>
        <dbReference type="RuleBase" id="RU363047"/>
    </source>
</evidence>
<evidence type="ECO:0000313" key="17">
    <source>
        <dbReference type="Proteomes" id="UP000812440"/>
    </source>
</evidence>
<dbReference type="InterPro" id="IPR017452">
    <property type="entry name" value="GPCR_Rhodpsn_7TM"/>
</dbReference>
<reference evidence="16" key="1">
    <citation type="thesis" date="2020" institute="ProQuest LLC" country="789 East Eisenhower Parkway, Ann Arbor, MI, USA">
        <title>Comparative Genomics and Chromosome Evolution.</title>
        <authorList>
            <person name="Mudd A.B."/>
        </authorList>
    </citation>
    <scope>NUCLEOTIDE SEQUENCE</scope>
    <source>
        <strain evidence="16">Female2</strain>
        <tissue evidence="16">Blood</tissue>
    </source>
</reference>
<keyword evidence="11" id="KW-0325">Glycoprotein</keyword>
<feature type="transmembrane region" description="Helical" evidence="14">
    <location>
        <begin position="148"/>
        <end position="172"/>
    </location>
</feature>
<evidence type="ECO:0000256" key="13">
    <source>
        <dbReference type="RuleBase" id="RU000688"/>
    </source>
</evidence>
<evidence type="ECO:0000256" key="5">
    <source>
        <dbReference type="ARBA" id="ARBA00022725"/>
    </source>
</evidence>
<dbReference type="AlphaFoldDB" id="A0A8T2IHB6"/>
<protein>
    <recommendedName>
        <fullName evidence="14">Olfactory receptor</fullName>
    </recommendedName>
</protein>
<keyword evidence="10 13" id="KW-0675">Receptor</keyword>
<evidence type="ECO:0000256" key="2">
    <source>
        <dbReference type="ARBA" id="ARBA00022475"/>
    </source>
</evidence>
<evidence type="ECO:0000256" key="9">
    <source>
        <dbReference type="ARBA" id="ARBA00023157"/>
    </source>
</evidence>
<evidence type="ECO:0000256" key="12">
    <source>
        <dbReference type="ARBA" id="ARBA00023224"/>
    </source>
</evidence>
<dbReference type="FunFam" id="1.20.1070.10:FF:000010">
    <property type="entry name" value="Olfactory receptor"/>
    <property type="match status" value="1"/>
</dbReference>
<keyword evidence="12 13" id="KW-0807">Transducer</keyword>
<dbReference type="OrthoDB" id="9444602at2759"/>
<comment type="similarity">
    <text evidence="13">Belongs to the G-protein coupled receptor 1 family.</text>
</comment>
<feature type="transmembrane region" description="Helical" evidence="14">
    <location>
        <begin position="246"/>
        <end position="269"/>
    </location>
</feature>
<dbReference type="GO" id="GO:0005886">
    <property type="term" value="C:plasma membrane"/>
    <property type="evidence" value="ECO:0007669"/>
    <property type="project" value="UniProtKB-SubCell"/>
</dbReference>
<dbReference type="Proteomes" id="UP000812440">
    <property type="component" value="Unassembled WGS sequence"/>
</dbReference>
<organism evidence="16 17">
    <name type="scientific">Hymenochirus boettgeri</name>
    <name type="common">Congo dwarf clawed frog</name>
    <dbReference type="NCBI Taxonomy" id="247094"/>
    <lineage>
        <taxon>Eukaryota</taxon>
        <taxon>Metazoa</taxon>
        <taxon>Chordata</taxon>
        <taxon>Craniata</taxon>
        <taxon>Vertebrata</taxon>
        <taxon>Euteleostomi</taxon>
        <taxon>Amphibia</taxon>
        <taxon>Batrachia</taxon>
        <taxon>Anura</taxon>
        <taxon>Pipoidea</taxon>
        <taxon>Pipidae</taxon>
        <taxon>Pipinae</taxon>
        <taxon>Hymenochirus</taxon>
    </lineage>
</organism>
<dbReference type="PRINTS" id="PR00237">
    <property type="entry name" value="GPCRRHODOPSN"/>
</dbReference>
<feature type="transmembrane region" description="Helical" evidence="14">
    <location>
        <begin position="70"/>
        <end position="94"/>
    </location>
</feature>
<name>A0A8T2IHB6_9PIPI</name>
<feature type="domain" description="G-protein coupled receptors family 1 profile" evidence="15">
    <location>
        <begin position="49"/>
        <end position="298"/>
    </location>
</feature>
<dbReference type="Gene3D" id="1.20.1070.10">
    <property type="entry name" value="Rhodopsin 7-helix transmembrane proteins"/>
    <property type="match status" value="1"/>
</dbReference>
<keyword evidence="4 13" id="KW-0812">Transmembrane</keyword>
<keyword evidence="5 14" id="KW-0552">Olfaction</keyword>
<dbReference type="PANTHER" id="PTHR24242:SF409">
    <property type="entry name" value="OLFACTORY RECEPTOR"/>
    <property type="match status" value="1"/>
</dbReference>
<dbReference type="InterPro" id="IPR000276">
    <property type="entry name" value="GPCR_Rhodpsn"/>
</dbReference>
<evidence type="ECO:0000256" key="11">
    <source>
        <dbReference type="ARBA" id="ARBA00023180"/>
    </source>
</evidence>
<evidence type="ECO:0000256" key="7">
    <source>
        <dbReference type="ARBA" id="ARBA00023040"/>
    </source>
</evidence>
<evidence type="ECO:0000256" key="3">
    <source>
        <dbReference type="ARBA" id="ARBA00022606"/>
    </source>
</evidence>
<dbReference type="PRINTS" id="PR00245">
    <property type="entry name" value="OLFACTORYR"/>
</dbReference>
<comment type="caution">
    <text evidence="16">The sequence shown here is derived from an EMBL/GenBank/DDBJ whole genome shotgun (WGS) entry which is preliminary data.</text>
</comment>
<evidence type="ECO:0000256" key="6">
    <source>
        <dbReference type="ARBA" id="ARBA00022989"/>
    </source>
</evidence>
<proteinExistence type="inferred from homology"/>
<keyword evidence="17" id="KW-1185">Reference proteome</keyword>
<evidence type="ECO:0000256" key="10">
    <source>
        <dbReference type="ARBA" id="ARBA00023170"/>
    </source>
</evidence>
<evidence type="ECO:0000259" key="15">
    <source>
        <dbReference type="PROSITE" id="PS50262"/>
    </source>
</evidence>
<evidence type="ECO:0000256" key="8">
    <source>
        <dbReference type="ARBA" id="ARBA00023136"/>
    </source>
</evidence>
<sequence length="321" mass="36126">MCDQSTFRPNVTNVTRLKDFVLTGIEGPQSLKLSLLFVLLILYIMTICGNLVIIILFLKSQYLNSPLYLFLSNLSLCDILLSTSVVPNLLYTLLRGRQTMSLIGCIIQMSAIGLSTGAECILLTVMSYDRYLAICNPLHYITIMTPRLCSSLVLGSWLICLLFLLIIIIVILNLEFCGCNVIDYIYFDIPPLFEISCKNRSHLQISTLVMSVPTILFPFLFIMVTYVNIFLTIFQIPSNTGRKKAFSTCSSHLTVVCTYFGVLTSKYIVPLKGGSLKINKIISLLYTGVTPLLNAVIYSLRSKEIRAAATKLFKGRRRDFW</sequence>
<accession>A0A8T2IHB6</accession>
<dbReference type="PROSITE" id="PS50262">
    <property type="entry name" value="G_PROTEIN_RECEP_F1_2"/>
    <property type="match status" value="1"/>
</dbReference>
<dbReference type="GO" id="GO:0004930">
    <property type="term" value="F:G protein-coupled receptor activity"/>
    <property type="evidence" value="ECO:0007669"/>
    <property type="project" value="UniProtKB-KW"/>
</dbReference>
<feature type="transmembrane region" description="Helical" evidence="14">
    <location>
        <begin position="35"/>
        <end position="58"/>
    </location>
</feature>
<evidence type="ECO:0000256" key="4">
    <source>
        <dbReference type="ARBA" id="ARBA00022692"/>
    </source>
</evidence>
<evidence type="ECO:0000313" key="16">
    <source>
        <dbReference type="EMBL" id="KAG8431253.1"/>
    </source>
</evidence>
<keyword evidence="3 14" id="KW-0716">Sensory transduction</keyword>
<dbReference type="InterPro" id="IPR050939">
    <property type="entry name" value="Olfactory_GPCR1"/>
</dbReference>
<dbReference type="EMBL" id="JAACNH010000279">
    <property type="protein sequence ID" value="KAG8431253.1"/>
    <property type="molecule type" value="Genomic_DNA"/>
</dbReference>
<dbReference type="PROSITE" id="PS00237">
    <property type="entry name" value="G_PROTEIN_RECEP_F1_1"/>
    <property type="match status" value="1"/>
</dbReference>
<gene>
    <name evidence="16" type="ORF">GDO86_019177</name>
</gene>
<keyword evidence="7 13" id="KW-0297">G-protein coupled receptor</keyword>
<comment type="subcellular location">
    <subcellularLocation>
        <location evidence="1 14">Cell membrane</location>
        <topology evidence="1 14">Multi-pass membrane protein</topology>
    </subcellularLocation>
</comment>
<evidence type="ECO:0000256" key="1">
    <source>
        <dbReference type="ARBA" id="ARBA00004651"/>
    </source>
</evidence>
<keyword evidence="8 14" id="KW-0472">Membrane</keyword>
<dbReference type="SUPFAM" id="SSF81321">
    <property type="entry name" value="Family A G protein-coupled receptor-like"/>
    <property type="match status" value="1"/>
</dbReference>
<dbReference type="GO" id="GO:0004984">
    <property type="term" value="F:olfactory receptor activity"/>
    <property type="evidence" value="ECO:0007669"/>
    <property type="project" value="InterPro"/>
</dbReference>
<keyword evidence="9" id="KW-1015">Disulfide bond</keyword>